<dbReference type="NCBIfam" id="NF002964">
    <property type="entry name" value="PRK03635.1"/>
    <property type="match status" value="1"/>
</dbReference>
<keyword evidence="3" id="KW-0238">DNA-binding</keyword>
<keyword evidence="4" id="KW-0010">Activator</keyword>
<feature type="domain" description="HTH lysR-type" evidence="6">
    <location>
        <begin position="1"/>
        <end position="59"/>
    </location>
</feature>
<name>A0A1L2ZPV1_9MICC</name>
<comment type="similarity">
    <text evidence="1">Belongs to the LysR transcriptional regulatory family.</text>
</comment>
<evidence type="ECO:0000256" key="3">
    <source>
        <dbReference type="ARBA" id="ARBA00023125"/>
    </source>
</evidence>
<dbReference type="Gene3D" id="1.10.10.10">
    <property type="entry name" value="Winged helix-like DNA-binding domain superfamily/Winged helix DNA-binding domain"/>
    <property type="match status" value="1"/>
</dbReference>
<keyword evidence="5" id="KW-0804">Transcription</keyword>
<evidence type="ECO:0000256" key="4">
    <source>
        <dbReference type="ARBA" id="ARBA00023159"/>
    </source>
</evidence>
<dbReference type="SUPFAM" id="SSF46785">
    <property type="entry name" value="Winged helix' DNA-binding domain"/>
    <property type="match status" value="1"/>
</dbReference>
<organism evidence="7 8">
    <name type="scientific">Neomicrococcus aestuarii</name>
    <dbReference type="NCBI Taxonomy" id="556325"/>
    <lineage>
        <taxon>Bacteria</taxon>
        <taxon>Bacillati</taxon>
        <taxon>Actinomycetota</taxon>
        <taxon>Actinomycetes</taxon>
        <taxon>Micrococcales</taxon>
        <taxon>Micrococcaceae</taxon>
        <taxon>Neomicrococcus</taxon>
    </lineage>
</organism>
<keyword evidence="2" id="KW-0805">Transcription regulation</keyword>
<dbReference type="Pfam" id="PF00126">
    <property type="entry name" value="HTH_1"/>
    <property type="match status" value="1"/>
</dbReference>
<dbReference type="Pfam" id="PF03466">
    <property type="entry name" value="LysR_substrate"/>
    <property type="match status" value="1"/>
</dbReference>
<dbReference type="AlphaFoldDB" id="A0A1L2ZPV1"/>
<dbReference type="Proteomes" id="UP000183530">
    <property type="component" value="Chromosome"/>
</dbReference>
<evidence type="ECO:0000256" key="5">
    <source>
        <dbReference type="ARBA" id="ARBA00023163"/>
    </source>
</evidence>
<sequence>MRWNREHLATLTAIVETGTFDAAAKQLSMTASAVSQRIRALENQAGQVLIVRGTPCVPTEAGLALVRLTKQMELSESEAATVLDKAHSAHKVSIAVNADSMATWFARCLPDFAALHPTSVEIHLEDQQHSAELLRTAQVMAAVTSDPHPVQGCSAQPLAVMRYVPAARADVVVRHTERGKLNWNTLPVVHFNPKDAIQRVLLAERGAKPETQHTVPSSEGFARAVLAGMGWGAMPLLQCQKHFDSGKLVPLEPDLYVDIPLYWQRWKIESRVLETLGDIVRKRAQAI</sequence>
<dbReference type="PANTHER" id="PTHR30579">
    <property type="entry name" value="TRANSCRIPTIONAL REGULATOR"/>
    <property type="match status" value="1"/>
</dbReference>
<dbReference type="InterPro" id="IPR036390">
    <property type="entry name" value="WH_DNA-bd_sf"/>
</dbReference>
<reference evidence="7 8" key="1">
    <citation type="submission" date="2016-11" db="EMBL/GenBank/DDBJ databases">
        <title>Genome sequencing of Zhihengliuella aestuarii B18 antagonistic to Plasmodiophora brassicae.</title>
        <authorList>
            <person name="Luo Y."/>
        </authorList>
    </citation>
    <scope>NUCLEOTIDE SEQUENCE [LARGE SCALE GENOMIC DNA]</scope>
    <source>
        <strain evidence="7 8">B18</strain>
    </source>
</reference>
<keyword evidence="8" id="KW-1185">Reference proteome</keyword>
<dbReference type="STRING" id="556325.BHE16_08430"/>
<dbReference type="PANTHER" id="PTHR30579:SF2">
    <property type="entry name" value="HTH-TYPE TRANSCRIPTIONAL REGULATOR ARGP"/>
    <property type="match status" value="1"/>
</dbReference>
<dbReference type="InterPro" id="IPR017685">
    <property type="entry name" value="ArgP"/>
</dbReference>
<dbReference type="RefSeq" id="WP_071894499.1">
    <property type="nucleotide sequence ID" value="NZ_CP018135.1"/>
</dbReference>
<dbReference type="GO" id="GO:0003700">
    <property type="term" value="F:DNA-binding transcription factor activity"/>
    <property type="evidence" value="ECO:0007669"/>
    <property type="project" value="InterPro"/>
</dbReference>
<evidence type="ECO:0000256" key="2">
    <source>
        <dbReference type="ARBA" id="ARBA00023015"/>
    </source>
</evidence>
<accession>A0A1L2ZPV1</accession>
<dbReference type="Gene3D" id="3.40.190.290">
    <property type="match status" value="1"/>
</dbReference>
<evidence type="ECO:0000259" key="6">
    <source>
        <dbReference type="PROSITE" id="PS50931"/>
    </source>
</evidence>
<proteinExistence type="inferred from homology"/>
<dbReference type="InterPro" id="IPR000847">
    <property type="entry name" value="LysR_HTH_N"/>
</dbReference>
<dbReference type="InterPro" id="IPR050176">
    <property type="entry name" value="LTTR"/>
</dbReference>
<dbReference type="KEGG" id="nae:BHE16_08430"/>
<dbReference type="InterPro" id="IPR036388">
    <property type="entry name" value="WH-like_DNA-bd_sf"/>
</dbReference>
<dbReference type="OrthoDB" id="3252676at2"/>
<gene>
    <name evidence="7" type="ORF">BHE16_08430</name>
</gene>
<dbReference type="SUPFAM" id="SSF53850">
    <property type="entry name" value="Periplasmic binding protein-like II"/>
    <property type="match status" value="1"/>
</dbReference>
<dbReference type="GO" id="GO:0003677">
    <property type="term" value="F:DNA binding"/>
    <property type="evidence" value="ECO:0007669"/>
    <property type="project" value="UniProtKB-KW"/>
</dbReference>
<evidence type="ECO:0000256" key="1">
    <source>
        <dbReference type="ARBA" id="ARBA00009437"/>
    </source>
</evidence>
<dbReference type="NCBIfam" id="TIGR03298">
    <property type="entry name" value="argP"/>
    <property type="match status" value="1"/>
</dbReference>
<evidence type="ECO:0000313" key="7">
    <source>
        <dbReference type="EMBL" id="APF41022.1"/>
    </source>
</evidence>
<evidence type="ECO:0000313" key="8">
    <source>
        <dbReference type="Proteomes" id="UP000183530"/>
    </source>
</evidence>
<dbReference type="InterPro" id="IPR005119">
    <property type="entry name" value="LysR_subst-bd"/>
</dbReference>
<dbReference type="PROSITE" id="PS50931">
    <property type="entry name" value="HTH_LYSR"/>
    <property type="match status" value="1"/>
</dbReference>
<protein>
    <submittedName>
        <fullName evidence="7">Transcriptional regulator ArgP</fullName>
    </submittedName>
</protein>
<dbReference type="EMBL" id="CP018135">
    <property type="protein sequence ID" value="APF41022.1"/>
    <property type="molecule type" value="Genomic_DNA"/>
</dbReference>